<keyword evidence="2" id="KW-1185">Reference proteome</keyword>
<evidence type="ECO:0000313" key="2">
    <source>
        <dbReference type="Proteomes" id="UP001232001"/>
    </source>
</evidence>
<proteinExistence type="predicted"/>
<dbReference type="RefSeq" id="WP_279650987.1">
    <property type="nucleotide sequence ID" value="NZ_CP122539.1"/>
</dbReference>
<name>A0ABY8L1D3_9FLAO</name>
<accession>A0ABY8L1D3</accession>
<organism evidence="1 2">
    <name type="scientific">Tenacibaculum tangerinum</name>
    <dbReference type="NCBI Taxonomy" id="3038772"/>
    <lineage>
        <taxon>Bacteria</taxon>
        <taxon>Pseudomonadati</taxon>
        <taxon>Bacteroidota</taxon>
        <taxon>Flavobacteriia</taxon>
        <taxon>Flavobacteriales</taxon>
        <taxon>Flavobacteriaceae</taxon>
        <taxon>Tenacibaculum</taxon>
    </lineage>
</organism>
<evidence type="ECO:0000313" key="1">
    <source>
        <dbReference type="EMBL" id="WGH75096.1"/>
    </source>
</evidence>
<gene>
    <name evidence="1" type="ORF">P8625_13605</name>
</gene>
<reference evidence="1 2" key="1">
    <citation type="submission" date="2023-04" db="EMBL/GenBank/DDBJ databases">
        <title>Tenacibaculum tangerinum sp. nov., isolated from sea tidal flat of South Korea.</title>
        <authorList>
            <person name="Lee S.H."/>
            <person name="Kim J.-J."/>
        </authorList>
    </citation>
    <scope>NUCLEOTIDE SEQUENCE [LARGE SCALE GENOMIC DNA]</scope>
    <source>
        <strain evidence="1 2">GRR-S3-23</strain>
    </source>
</reference>
<dbReference type="EMBL" id="CP122539">
    <property type="protein sequence ID" value="WGH75096.1"/>
    <property type="molecule type" value="Genomic_DNA"/>
</dbReference>
<sequence length="92" mass="10457">MQQSVRSYDVLDTELNFATRPFYIIDLAYPGNFRFVYLDEEDDPMVYHIDERDGSIGTFGQTLSQLINILLGILIGCFNILPEVTFINVSSG</sequence>
<dbReference type="Proteomes" id="UP001232001">
    <property type="component" value="Chromosome"/>
</dbReference>
<protein>
    <submittedName>
        <fullName evidence="1">Uncharacterized protein</fullName>
    </submittedName>
</protein>